<name>A0A0K2V5X3_LEPSM</name>
<dbReference type="EMBL" id="HACA01028191">
    <property type="protein sequence ID" value="CDW45552.1"/>
    <property type="molecule type" value="Transcribed_RNA"/>
</dbReference>
<proteinExistence type="predicted"/>
<organism evidence="1">
    <name type="scientific">Lepeophtheirus salmonis</name>
    <name type="common">Salmon louse</name>
    <name type="synonym">Caligus salmonis</name>
    <dbReference type="NCBI Taxonomy" id="72036"/>
    <lineage>
        <taxon>Eukaryota</taxon>
        <taxon>Metazoa</taxon>
        <taxon>Ecdysozoa</taxon>
        <taxon>Arthropoda</taxon>
        <taxon>Crustacea</taxon>
        <taxon>Multicrustacea</taxon>
        <taxon>Hexanauplia</taxon>
        <taxon>Copepoda</taxon>
        <taxon>Siphonostomatoida</taxon>
        <taxon>Caligidae</taxon>
        <taxon>Lepeophtheirus</taxon>
    </lineage>
</organism>
<feature type="non-terminal residue" evidence="1">
    <location>
        <position position="1"/>
    </location>
</feature>
<reference evidence="1" key="1">
    <citation type="submission" date="2014-05" db="EMBL/GenBank/DDBJ databases">
        <authorList>
            <person name="Chronopoulou M."/>
        </authorList>
    </citation>
    <scope>NUCLEOTIDE SEQUENCE</scope>
    <source>
        <tissue evidence="1">Whole organism</tissue>
    </source>
</reference>
<accession>A0A0K2V5X3</accession>
<evidence type="ECO:0000313" key="1">
    <source>
        <dbReference type="EMBL" id="CDW45552.1"/>
    </source>
</evidence>
<protein>
    <submittedName>
        <fullName evidence="1">Uncharacterized protein</fullName>
    </submittedName>
</protein>
<sequence length="53" mass="6397">NREEIKLIKFYHERRVTIFKTSFNNTQVSISLPYNVVYIPFKSQITRDVNSYV</sequence>
<dbReference type="AlphaFoldDB" id="A0A0K2V5X3"/>